<evidence type="ECO:0000313" key="1">
    <source>
        <dbReference type="EMBL" id="CED56750.1"/>
    </source>
</evidence>
<keyword evidence="2" id="KW-1185">Reference proteome</keyword>
<name>A0A090I5F4_9GAMM</name>
<dbReference type="HOGENOM" id="CLU_092821_0_0_6"/>
<proteinExistence type="predicted"/>
<evidence type="ECO:0000313" key="2">
    <source>
        <dbReference type="Proteomes" id="UP000032427"/>
    </source>
</evidence>
<dbReference type="EMBL" id="LN554847">
    <property type="protein sequence ID" value="CED56750.1"/>
    <property type="molecule type" value="Genomic_DNA"/>
</dbReference>
<dbReference type="STRING" id="80852.AWOD_II_0092"/>
<accession>A0A090I5F4</accession>
<organism evidence="1 2">
    <name type="scientific">Aliivibrio wodanis</name>
    <dbReference type="NCBI Taxonomy" id="80852"/>
    <lineage>
        <taxon>Bacteria</taxon>
        <taxon>Pseudomonadati</taxon>
        <taxon>Pseudomonadota</taxon>
        <taxon>Gammaproteobacteria</taxon>
        <taxon>Vibrionales</taxon>
        <taxon>Vibrionaceae</taxon>
        <taxon>Aliivibrio</taxon>
    </lineage>
</organism>
<dbReference type="KEGG" id="awd:AWOD_II_0092"/>
<sequence>MIYSRLLSYSYKPLVKSRECTVSNFVKMPFARSNETGQIISITEADRGNACNCRCLSCNTPVTARQADRTWHFSHRTDKTSTDNECYYSPVTAIALIIRQQLPSLQNVDLDDFAFDAISWEIDIKKHGVLIGGYAKDPIRKHTAAIDIPFPGSKAFDSNLLTSDIDIILTIDTTTMANTLYAKDTKPELLAPDEIFQKLLENWERWVTMLHSSSVVEDNKEEQKKTDKIEIQKVERIYFDSPSKSQDQNLQLCACCQIQTGALGGGILCNECVRKHVGTTFQNLTEMVKFYR</sequence>
<dbReference type="Proteomes" id="UP000032427">
    <property type="component" value="Chromosome 2"/>
</dbReference>
<dbReference type="AlphaFoldDB" id="A0A090I5F4"/>
<protein>
    <recommendedName>
        <fullName evidence="3">Phosphatidylinositol kinase</fullName>
    </recommendedName>
</protein>
<reference evidence="2" key="1">
    <citation type="submission" date="2014-09" db="EMBL/GenBank/DDBJ databases">
        <authorList>
            <person name="Hjerde E."/>
        </authorList>
    </citation>
    <scope>NUCLEOTIDE SEQUENCE [LARGE SCALE GENOMIC DNA]</scope>
    <source>
        <strain evidence="2">06/09/139</strain>
    </source>
</reference>
<gene>
    <name evidence="1" type="ORF">AWOD_II_0092</name>
</gene>
<dbReference type="PATRIC" id="fig|80852.17.peg.2833"/>
<evidence type="ECO:0008006" key="3">
    <source>
        <dbReference type="Google" id="ProtNLM"/>
    </source>
</evidence>